<evidence type="ECO:0000256" key="4">
    <source>
        <dbReference type="ARBA" id="ARBA00011790"/>
    </source>
</evidence>
<evidence type="ECO:0000256" key="12">
    <source>
        <dbReference type="ARBA" id="ARBA00023128"/>
    </source>
</evidence>
<evidence type="ECO:0000256" key="6">
    <source>
        <dbReference type="ARBA" id="ARBA00022448"/>
    </source>
</evidence>
<keyword evidence="7" id="KW-0597">Phosphoprotein</keyword>
<evidence type="ECO:0000256" key="11">
    <source>
        <dbReference type="ARBA" id="ARBA00022990"/>
    </source>
</evidence>
<evidence type="ECO:0000256" key="2">
    <source>
        <dbReference type="ARBA" id="ARBA00004443"/>
    </source>
</evidence>
<keyword evidence="6" id="KW-0813">Transport</keyword>
<dbReference type="Proteomes" id="UP000829685">
    <property type="component" value="Unassembled WGS sequence"/>
</dbReference>
<dbReference type="CDD" id="cd20263">
    <property type="entry name" value="Complex1_LYR_NDUFB9_LYRM3"/>
    <property type="match status" value="1"/>
</dbReference>
<evidence type="ECO:0000256" key="3">
    <source>
        <dbReference type="ARBA" id="ARBA00009508"/>
    </source>
</evidence>
<sequence length="241" mass="27568">MSTRQAALSLYRRSLKLSLDWAVHRHLWRGQALYIRSLFEANRSVTDPRKQRALLAETEKLLETWKHPDPYCHPTAPGGSKYERNLPAHTTAHIDDQRGKENTEDQVVNHISDHCPYPIFSLVRVQRMIDSAAATILSARGTLPIARGLGKTGAPFDRGPKRDWYWHAAELHSGVGTRYYRRWVSVVHIRGPSGIATSDHWPFLSLNHLHDDTDIPTRDEFRCGNAWFEKRAQGRSSNTES</sequence>
<keyword evidence="11" id="KW-0007">Acetylation</keyword>
<gene>
    <name evidence="17" type="ORF">JX265_013838</name>
</gene>
<keyword evidence="9" id="KW-0999">Mitochondrion inner membrane</keyword>
<comment type="subcellular location">
    <subcellularLocation>
        <location evidence="2">Mitochondrion inner membrane</location>
        <topology evidence="2">Peripheral membrane protein</topology>
        <orientation evidence="2">Matrix side</orientation>
    </subcellularLocation>
</comment>
<keyword evidence="18" id="KW-1185">Reference proteome</keyword>
<dbReference type="PANTHER" id="PTHR12868:SF0">
    <property type="entry name" value="NADH DEHYDROGENASE [UBIQUINONE] 1 BETA SUBCOMPLEX SUBUNIT 9"/>
    <property type="match status" value="1"/>
</dbReference>
<dbReference type="GO" id="GO:0006120">
    <property type="term" value="P:mitochondrial electron transport, NADH to ubiquinone"/>
    <property type="evidence" value="ECO:0007669"/>
    <property type="project" value="InterPro"/>
</dbReference>
<comment type="function">
    <text evidence="1">Accessory subunit of the mitochondrial membrane respiratory chain NADH dehydrogenase (Complex I), that is believed to be not involved in catalysis. Complex I functions in the transfer of electrons from NADH to the respiratory chain. The immediate electron acceptor for the enzyme is believed to be ubiquinone.</text>
</comment>
<comment type="similarity">
    <text evidence="3">Belongs to the complex I LYR family.</text>
</comment>
<keyword evidence="8" id="KW-0679">Respiratory chain</keyword>
<dbReference type="Pfam" id="PF05347">
    <property type="entry name" value="Complex1_LYR"/>
    <property type="match status" value="1"/>
</dbReference>
<accession>A0A9Q0AI55</accession>
<proteinExistence type="inferred from homology"/>
<dbReference type="AlphaFoldDB" id="A0A9Q0AI55"/>
<evidence type="ECO:0000256" key="9">
    <source>
        <dbReference type="ARBA" id="ARBA00022792"/>
    </source>
</evidence>
<evidence type="ECO:0000256" key="14">
    <source>
        <dbReference type="ARBA" id="ARBA00030192"/>
    </source>
</evidence>
<comment type="subunit">
    <text evidence="4">Mammalian complex I is composed of 45 different subunits.</text>
</comment>
<comment type="caution">
    <text evidence="17">The sequence shown here is derived from an EMBL/GenBank/DDBJ whole genome shotgun (WGS) entry which is preliminary data.</text>
</comment>
<evidence type="ECO:0000256" key="10">
    <source>
        <dbReference type="ARBA" id="ARBA00022982"/>
    </source>
</evidence>
<evidence type="ECO:0000259" key="16">
    <source>
        <dbReference type="Pfam" id="PF05347"/>
    </source>
</evidence>
<name>A0A9Q0AI55_9PEZI</name>
<keyword evidence="10" id="KW-0249">Electron transport</keyword>
<reference evidence="17" key="1">
    <citation type="submission" date="2021-03" db="EMBL/GenBank/DDBJ databases">
        <title>Revisited historic fungal species revealed as producer of novel bioactive compounds through whole genome sequencing and comparative genomics.</title>
        <authorList>
            <person name="Vignolle G.A."/>
            <person name="Hochenegger N."/>
            <person name="Mach R.L."/>
            <person name="Mach-Aigner A.R."/>
            <person name="Javad Rahimi M."/>
            <person name="Salim K.A."/>
            <person name="Chan C.M."/>
            <person name="Lim L.B.L."/>
            <person name="Cai F."/>
            <person name="Druzhinina I.S."/>
            <person name="U'Ren J.M."/>
            <person name="Derntl C."/>
        </authorList>
    </citation>
    <scope>NUCLEOTIDE SEQUENCE</scope>
    <source>
        <strain evidence="17">TUCIM 5799</strain>
    </source>
</reference>
<evidence type="ECO:0000313" key="18">
    <source>
        <dbReference type="Proteomes" id="UP000829685"/>
    </source>
</evidence>
<evidence type="ECO:0000256" key="5">
    <source>
        <dbReference type="ARBA" id="ARBA00018684"/>
    </source>
</evidence>
<evidence type="ECO:0000256" key="13">
    <source>
        <dbReference type="ARBA" id="ARBA00023136"/>
    </source>
</evidence>
<evidence type="ECO:0000313" key="17">
    <source>
        <dbReference type="EMBL" id="KAI1848282.1"/>
    </source>
</evidence>
<dbReference type="GO" id="GO:0005743">
    <property type="term" value="C:mitochondrial inner membrane"/>
    <property type="evidence" value="ECO:0007669"/>
    <property type="project" value="UniProtKB-SubCell"/>
</dbReference>
<keyword evidence="13" id="KW-0472">Membrane</keyword>
<evidence type="ECO:0000256" key="7">
    <source>
        <dbReference type="ARBA" id="ARBA00022553"/>
    </source>
</evidence>
<keyword evidence="12" id="KW-0496">Mitochondrion</keyword>
<dbReference type="EMBL" id="JAFIMR010000088">
    <property type="protein sequence ID" value="KAI1848282.1"/>
    <property type="molecule type" value="Genomic_DNA"/>
</dbReference>
<organism evidence="17 18">
    <name type="scientific">Neoarthrinium moseri</name>
    <dbReference type="NCBI Taxonomy" id="1658444"/>
    <lineage>
        <taxon>Eukaryota</taxon>
        <taxon>Fungi</taxon>
        <taxon>Dikarya</taxon>
        <taxon>Ascomycota</taxon>
        <taxon>Pezizomycotina</taxon>
        <taxon>Sordariomycetes</taxon>
        <taxon>Xylariomycetidae</taxon>
        <taxon>Amphisphaeriales</taxon>
        <taxon>Apiosporaceae</taxon>
        <taxon>Neoarthrinium</taxon>
    </lineage>
</organism>
<feature type="domain" description="Complex 1 LYR protein" evidence="16">
    <location>
        <begin position="5"/>
        <end position="63"/>
    </location>
</feature>
<dbReference type="InterPro" id="IPR045292">
    <property type="entry name" value="Complex1_LYR_NDUFB9_LYRM3"/>
</dbReference>
<evidence type="ECO:0000256" key="8">
    <source>
        <dbReference type="ARBA" id="ARBA00022660"/>
    </source>
</evidence>
<dbReference type="InterPro" id="IPR033034">
    <property type="entry name" value="NDUFB9"/>
</dbReference>
<dbReference type="InterPro" id="IPR008011">
    <property type="entry name" value="Complex1_LYR_dom"/>
</dbReference>
<evidence type="ECO:0000256" key="15">
    <source>
        <dbReference type="ARBA" id="ARBA00032528"/>
    </source>
</evidence>
<dbReference type="PANTHER" id="PTHR12868">
    <property type="entry name" value="NADH-UBIQUINONE OXIDOREDUCTASE B22 SUBUNIT"/>
    <property type="match status" value="1"/>
</dbReference>
<evidence type="ECO:0000256" key="1">
    <source>
        <dbReference type="ARBA" id="ARBA00002920"/>
    </source>
</evidence>
<protein>
    <recommendedName>
        <fullName evidence="5">NADH dehydrogenase [ubiquinone] 1 beta subcomplex subunit 9</fullName>
    </recommendedName>
    <alternativeName>
        <fullName evidence="14">Complex I-B22</fullName>
    </alternativeName>
    <alternativeName>
        <fullName evidence="15">NADH-ubiquinone oxidoreductase B22 subunit</fullName>
    </alternativeName>
</protein>